<comment type="similarity">
    <text evidence="6">Belongs to the class-II pyridine nucleotide-disulfide oxidoreductase family.</text>
</comment>
<evidence type="ECO:0000256" key="3">
    <source>
        <dbReference type="ARBA" id="ARBA00023002"/>
    </source>
</evidence>
<dbReference type="EC" id="1.8.1.9" evidence="6"/>
<dbReference type="GO" id="GO:0005737">
    <property type="term" value="C:cytoplasm"/>
    <property type="evidence" value="ECO:0007669"/>
    <property type="project" value="InterPro"/>
</dbReference>
<dbReference type="PROSITE" id="PS00573">
    <property type="entry name" value="PYRIDINE_REDOX_2"/>
    <property type="match status" value="1"/>
</dbReference>
<comment type="subunit">
    <text evidence="6">Homodimer.</text>
</comment>
<dbReference type="InterPro" id="IPR023753">
    <property type="entry name" value="FAD/NAD-binding_dom"/>
</dbReference>
<dbReference type="AlphaFoldDB" id="A0A0D2JN26"/>
<keyword evidence="3 6" id="KW-0560">Oxidoreductase</keyword>
<dbReference type="GO" id="GO:0004791">
    <property type="term" value="F:thioredoxin-disulfide reductase (NADPH) activity"/>
    <property type="evidence" value="ECO:0007669"/>
    <property type="project" value="UniProtKB-UniRule"/>
</dbReference>
<name>A0A0D2JN26_9BACT</name>
<evidence type="ECO:0000313" key="10">
    <source>
        <dbReference type="Proteomes" id="UP000032214"/>
    </source>
</evidence>
<evidence type="ECO:0000256" key="7">
    <source>
        <dbReference type="RuleBase" id="RU003881"/>
    </source>
</evidence>
<accession>A0A0D2JN26</accession>
<dbReference type="PRINTS" id="PR00368">
    <property type="entry name" value="FADPNR"/>
</dbReference>
<keyword evidence="7" id="KW-0521">NADP</keyword>
<organism evidence="9 10">
    <name type="scientific">candidate division TM6 bacterium JCVI TM6SC1</name>
    <dbReference type="NCBI Taxonomy" id="1306947"/>
    <lineage>
        <taxon>Bacteria</taxon>
        <taxon>Candidatus Babelota</taxon>
        <taxon>Vermiphilus</taxon>
    </lineage>
</organism>
<dbReference type="PRINTS" id="PR00469">
    <property type="entry name" value="PNDRDTASEII"/>
</dbReference>
<dbReference type="Pfam" id="PF07992">
    <property type="entry name" value="Pyr_redox_2"/>
    <property type="match status" value="1"/>
</dbReference>
<keyword evidence="2 6" id="KW-0274">FAD</keyword>
<evidence type="ECO:0000259" key="8">
    <source>
        <dbReference type="Pfam" id="PF07992"/>
    </source>
</evidence>
<evidence type="ECO:0000313" key="9">
    <source>
        <dbReference type="EMBL" id="KIX85723.1"/>
    </source>
</evidence>
<keyword evidence="1 6" id="KW-0285">Flavoprotein</keyword>
<dbReference type="InterPro" id="IPR008255">
    <property type="entry name" value="Pyr_nucl-diS_OxRdtase_2_AS"/>
</dbReference>
<keyword evidence="4" id="KW-1015">Disulfide bond</keyword>
<dbReference type="SUPFAM" id="SSF51905">
    <property type="entry name" value="FAD/NAD(P)-binding domain"/>
    <property type="match status" value="1"/>
</dbReference>
<comment type="catalytic activity">
    <reaction evidence="6">
        <text>[thioredoxin]-dithiol + NADP(+) = [thioredoxin]-disulfide + NADPH + H(+)</text>
        <dbReference type="Rhea" id="RHEA:20345"/>
        <dbReference type="Rhea" id="RHEA-COMP:10698"/>
        <dbReference type="Rhea" id="RHEA-COMP:10700"/>
        <dbReference type="ChEBI" id="CHEBI:15378"/>
        <dbReference type="ChEBI" id="CHEBI:29950"/>
        <dbReference type="ChEBI" id="CHEBI:50058"/>
        <dbReference type="ChEBI" id="CHEBI:57783"/>
        <dbReference type="ChEBI" id="CHEBI:58349"/>
        <dbReference type="EC" id="1.8.1.9"/>
    </reaction>
</comment>
<evidence type="ECO:0000256" key="1">
    <source>
        <dbReference type="ARBA" id="ARBA00022630"/>
    </source>
</evidence>
<sequence>MIHSLIIIGSGPAGLTAALYAGRANLKPVVIEGTLPGGQLINTSYVENWPGDKSILGYDLMMRMKNHAAEYPMTFVPEIVEKVDFTSQPFAITTHKKNTFKARAIIIATGATPKRLGCPGEDEYWGKGVTTCAVCDGALYKDKRVLIVGGGDSAMEDASFMTNFTDQIYIVQILDTLSASVAMQARVIGDPRIKIMYNTTVTKMMGNGNHVTGVQLTNVNDNSTQELEFDAVFVAIGLSPNTKPFAGQLDLTSYGHIQVHDHTKSSVSGVFIAGDVADDRYRQAITAAGAGCMAALDAERFLNKL</sequence>
<proteinExistence type="inferred from homology"/>
<dbReference type="InterPro" id="IPR050097">
    <property type="entry name" value="Ferredoxin-NADP_redctase_2"/>
</dbReference>
<comment type="cofactor">
    <cofactor evidence="7">
        <name>FAD</name>
        <dbReference type="ChEBI" id="CHEBI:57692"/>
    </cofactor>
    <text evidence="7">Binds 1 FAD per subunit.</text>
</comment>
<dbReference type="NCBIfam" id="TIGR01292">
    <property type="entry name" value="TRX_reduct"/>
    <property type="match status" value="1"/>
</dbReference>
<comment type="caution">
    <text evidence="9">The sequence shown here is derived from an EMBL/GenBank/DDBJ whole genome shotgun (WGS) entry which is preliminary data.</text>
</comment>
<dbReference type="Gene3D" id="3.50.50.60">
    <property type="entry name" value="FAD/NAD(P)-binding domain"/>
    <property type="match status" value="2"/>
</dbReference>
<keyword evidence="5 6" id="KW-0676">Redox-active center</keyword>
<dbReference type="EMBL" id="ARQD01000001">
    <property type="protein sequence ID" value="KIX85723.1"/>
    <property type="molecule type" value="Genomic_DNA"/>
</dbReference>
<protein>
    <recommendedName>
        <fullName evidence="6">Thioredoxin reductase</fullName>
        <ecNumber evidence="6">1.8.1.9</ecNumber>
    </recommendedName>
</protein>
<dbReference type="InterPro" id="IPR036188">
    <property type="entry name" value="FAD/NAD-bd_sf"/>
</dbReference>
<dbReference type="Proteomes" id="UP000032214">
    <property type="component" value="Unassembled WGS sequence"/>
</dbReference>
<dbReference type="InterPro" id="IPR005982">
    <property type="entry name" value="Thioredox_Rdtase"/>
</dbReference>
<evidence type="ECO:0000256" key="5">
    <source>
        <dbReference type="ARBA" id="ARBA00023284"/>
    </source>
</evidence>
<gene>
    <name evidence="9" type="ORF">J120_01950</name>
</gene>
<evidence type="ECO:0000256" key="4">
    <source>
        <dbReference type="ARBA" id="ARBA00023157"/>
    </source>
</evidence>
<feature type="domain" description="FAD/NAD(P)-binding" evidence="8">
    <location>
        <begin position="4"/>
        <end position="291"/>
    </location>
</feature>
<dbReference type="PANTHER" id="PTHR48105">
    <property type="entry name" value="THIOREDOXIN REDUCTASE 1-RELATED-RELATED"/>
    <property type="match status" value="1"/>
</dbReference>
<dbReference type="GO" id="GO:0019430">
    <property type="term" value="P:removal of superoxide radicals"/>
    <property type="evidence" value="ECO:0007669"/>
    <property type="project" value="UniProtKB-UniRule"/>
</dbReference>
<evidence type="ECO:0000256" key="2">
    <source>
        <dbReference type="ARBA" id="ARBA00022827"/>
    </source>
</evidence>
<evidence type="ECO:0000256" key="6">
    <source>
        <dbReference type="RuleBase" id="RU003880"/>
    </source>
</evidence>
<keyword evidence="10" id="KW-1185">Reference proteome</keyword>
<dbReference type="STRING" id="1306947.J120_01950"/>
<reference evidence="9 10" key="1">
    <citation type="journal article" date="2013" name="Proc. Natl. Acad. Sci. U.S.A.">
        <title>Candidate phylum TM6 genome recovered from a hospital sink biofilm provides genomic insights into this uncultivated phylum.</title>
        <authorList>
            <person name="McLean J.S."/>
            <person name="Lombardo M.J."/>
            <person name="Badger J.H."/>
            <person name="Edlund A."/>
            <person name="Novotny M."/>
            <person name="Yee-Greenbaum J."/>
            <person name="Vyahhi N."/>
            <person name="Hall A.P."/>
            <person name="Yang Y."/>
            <person name="Dupont C.L."/>
            <person name="Ziegler M.G."/>
            <person name="Chitsaz H."/>
            <person name="Allen A.E."/>
            <person name="Yooseph S."/>
            <person name="Tesler G."/>
            <person name="Pevzner P.A."/>
            <person name="Friedman R.M."/>
            <person name="Nealson K.H."/>
            <person name="Venter J.C."/>
            <person name="Lasken R.S."/>
        </authorList>
    </citation>
    <scope>NUCLEOTIDE SEQUENCE [LARGE SCALE GENOMIC DNA]</scope>
    <source>
        <strain evidence="9 10">TM6SC1</strain>
    </source>
</reference>
<dbReference type="eggNOG" id="COG0492">
    <property type="taxonomic scope" value="Bacteria"/>
</dbReference>